<gene>
    <name evidence="1" type="ORF">BVC80_9073g106</name>
</gene>
<accession>A0A200PU04</accession>
<dbReference type="FunCoup" id="A0A200PU04">
    <property type="interactions" value="54"/>
</dbReference>
<reference evidence="1 2" key="1">
    <citation type="journal article" date="2017" name="Mol. Plant">
        <title>The Genome of Medicinal Plant Macleaya cordata Provides New Insights into Benzylisoquinoline Alkaloids Metabolism.</title>
        <authorList>
            <person name="Liu X."/>
            <person name="Liu Y."/>
            <person name="Huang P."/>
            <person name="Ma Y."/>
            <person name="Qing Z."/>
            <person name="Tang Q."/>
            <person name="Cao H."/>
            <person name="Cheng P."/>
            <person name="Zheng Y."/>
            <person name="Yuan Z."/>
            <person name="Zhou Y."/>
            <person name="Liu J."/>
            <person name="Tang Z."/>
            <person name="Zhuo Y."/>
            <person name="Zhang Y."/>
            <person name="Yu L."/>
            <person name="Huang J."/>
            <person name="Yang P."/>
            <person name="Peng Q."/>
            <person name="Zhang J."/>
            <person name="Jiang W."/>
            <person name="Zhang Z."/>
            <person name="Lin K."/>
            <person name="Ro D.K."/>
            <person name="Chen X."/>
            <person name="Xiong X."/>
            <person name="Shang Y."/>
            <person name="Huang S."/>
            <person name="Zeng J."/>
        </authorList>
    </citation>
    <scope>NUCLEOTIDE SEQUENCE [LARGE SCALE GENOMIC DNA]</scope>
    <source>
        <strain evidence="2">cv. BLH2017</strain>
        <tissue evidence="1">Root</tissue>
    </source>
</reference>
<proteinExistence type="predicted"/>
<dbReference type="OrthoDB" id="1845870at2759"/>
<comment type="caution">
    <text evidence="1">The sequence shown here is derived from an EMBL/GenBank/DDBJ whole genome shotgun (WGS) entry which is preliminary data.</text>
</comment>
<protein>
    <submittedName>
        <fullName evidence="1">Uncharacterized protein</fullName>
    </submittedName>
</protein>
<organism evidence="1 2">
    <name type="scientific">Macleaya cordata</name>
    <name type="common">Five-seeded plume-poppy</name>
    <name type="synonym">Bocconia cordata</name>
    <dbReference type="NCBI Taxonomy" id="56857"/>
    <lineage>
        <taxon>Eukaryota</taxon>
        <taxon>Viridiplantae</taxon>
        <taxon>Streptophyta</taxon>
        <taxon>Embryophyta</taxon>
        <taxon>Tracheophyta</taxon>
        <taxon>Spermatophyta</taxon>
        <taxon>Magnoliopsida</taxon>
        <taxon>Ranunculales</taxon>
        <taxon>Papaveraceae</taxon>
        <taxon>Papaveroideae</taxon>
        <taxon>Macleaya</taxon>
    </lineage>
</organism>
<evidence type="ECO:0000313" key="2">
    <source>
        <dbReference type="Proteomes" id="UP000195402"/>
    </source>
</evidence>
<keyword evidence="2" id="KW-1185">Reference proteome</keyword>
<dbReference type="InParanoid" id="A0A200PU04"/>
<sequence length="96" mass="10501">MSKSPPSLLSLAIDSALRNISHISDLSSVPDPILFQLFLRTLSAGKLTEKVLKVFMATGNDEILSSIQMLDIQHILTPVLPTSSYLTCKSALDRVF</sequence>
<evidence type="ECO:0000313" key="1">
    <source>
        <dbReference type="EMBL" id="OVA01665.1"/>
    </source>
</evidence>
<dbReference type="AlphaFoldDB" id="A0A200PU04"/>
<name>A0A200PU04_MACCD</name>
<dbReference type="Proteomes" id="UP000195402">
    <property type="component" value="Unassembled WGS sequence"/>
</dbReference>
<dbReference type="OMA" id="LPTRCDE"/>
<dbReference type="EMBL" id="MVGT01004040">
    <property type="protein sequence ID" value="OVA01665.1"/>
    <property type="molecule type" value="Genomic_DNA"/>
</dbReference>